<dbReference type="GO" id="GO:0003700">
    <property type="term" value="F:DNA-binding transcription factor activity"/>
    <property type="evidence" value="ECO:0007669"/>
    <property type="project" value="InterPro"/>
</dbReference>
<dbReference type="OrthoDB" id="9814165at2"/>
<keyword evidence="2" id="KW-0805">Transcription regulation</keyword>
<feature type="domain" description="HTH lysR-type" evidence="5">
    <location>
        <begin position="5"/>
        <end position="62"/>
    </location>
</feature>
<accession>A3V8D5</accession>
<evidence type="ECO:0000259" key="5">
    <source>
        <dbReference type="PROSITE" id="PS50931"/>
    </source>
</evidence>
<comment type="caution">
    <text evidence="6">The sequence shown here is derived from an EMBL/GenBank/DDBJ whole genome shotgun (WGS) entry which is preliminary data.</text>
</comment>
<dbReference type="STRING" id="314232.SKA53_00834"/>
<dbReference type="Gene3D" id="3.40.190.290">
    <property type="match status" value="1"/>
</dbReference>
<dbReference type="PRINTS" id="PR00039">
    <property type="entry name" value="HTHLYSR"/>
</dbReference>
<dbReference type="eggNOG" id="COG0583">
    <property type="taxonomic scope" value="Bacteria"/>
</dbReference>
<dbReference type="FunFam" id="1.10.10.10:FF:000001">
    <property type="entry name" value="LysR family transcriptional regulator"/>
    <property type="match status" value="1"/>
</dbReference>
<dbReference type="AlphaFoldDB" id="A3V8D5"/>
<dbReference type="InterPro" id="IPR005119">
    <property type="entry name" value="LysR_subst-bd"/>
</dbReference>
<evidence type="ECO:0000313" key="7">
    <source>
        <dbReference type="Proteomes" id="UP000004507"/>
    </source>
</evidence>
<evidence type="ECO:0000313" key="6">
    <source>
        <dbReference type="EMBL" id="EAQ05587.1"/>
    </source>
</evidence>
<sequence>MDRRIKFRHLNAFSTIARAGSLKRAAEQMNLTQPAISKALKELEEIIGVVLLARSRAGVQLTAEGEIFLQFAEQSISALRHGLRNVRATGLSAGKLRVGALPSVVSHLLPQAVSDFGETNPDTLLELHEGPHQDLVTRLRNGGLDLVVGRLGRPETMTGLEFLQLYTEQVVVVAHPDSPAVSVRQWQDLDRFRVLYPPQDSAIRSLIARLLISQGVPLFTNRIESASSAFGRAVTLADPQTVWVISYGVVAGELAEGRLVALDLDTSATTGAVGIMSRSQEVRSVEARAFISALLRAAPDAMA</sequence>
<dbReference type="NCBIfam" id="TIGR02424">
    <property type="entry name" value="TF_pcaQ"/>
    <property type="match status" value="1"/>
</dbReference>
<name>A3V8D5_9RHOB</name>
<dbReference type="EMBL" id="AAMS01000008">
    <property type="protein sequence ID" value="EAQ05587.1"/>
    <property type="molecule type" value="Genomic_DNA"/>
</dbReference>
<dbReference type="PANTHER" id="PTHR30419">
    <property type="entry name" value="HTH-TYPE TRANSCRIPTIONAL REGULATOR YBHD"/>
    <property type="match status" value="1"/>
</dbReference>
<gene>
    <name evidence="6" type="ORF">SKA53_00834</name>
</gene>
<keyword evidence="3" id="KW-0238">DNA-binding</keyword>
<dbReference type="GO" id="GO:0005829">
    <property type="term" value="C:cytosol"/>
    <property type="evidence" value="ECO:0007669"/>
    <property type="project" value="TreeGrafter"/>
</dbReference>
<dbReference type="GO" id="GO:0045893">
    <property type="term" value="P:positive regulation of DNA-templated transcription"/>
    <property type="evidence" value="ECO:0007669"/>
    <property type="project" value="InterPro"/>
</dbReference>
<dbReference type="SUPFAM" id="SSF53850">
    <property type="entry name" value="Periplasmic binding protein-like II"/>
    <property type="match status" value="1"/>
</dbReference>
<dbReference type="InterPro" id="IPR036388">
    <property type="entry name" value="WH-like_DNA-bd_sf"/>
</dbReference>
<dbReference type="GO" id="GO:0019619">
    <property type="term" value="P:3,4-dihydroxybenzoate catabolic process"/>
    <property type="evidence" value="ECO:0007669"/>
    <property type="project" value="InterPro"/>
</dbReference>
<dbReference type="GO" id="GO:0003677">
    <property type="term" value="F:DNA binding"/>
    <property type="evidence" value="ECO:0007669"/>
    <property type="project" value="UniProtKB-KW"/>
</dbReference>
<keyword evidence="4" id="KW-0804">Transcription</keyword>
<dbReference type="HOGENOM" id="CLU_039613_6_0_5"/>
<dbReference type="Pfam" id="PF03466">
    <property type="entry name" value="LysR_substrate"/>
    <property type="match status" value="1"/>
</dbReference>
<evidence type="ECO:0000256" key="3">
    <source>
        <dbReference type="ARBA" id="ARBA00023125"/>
    </source>
</evidence>
<dbReference type="PANTHER" id="PTHR30419:SF8">
    <property type="entry name" value="NITROGEN ASSIMILATION TRANSCRIPTIONAL ACTIVATOR-RELATED"/>
    <property type="match status" value="1"/>
</dbReference>
<keyword evidence="7" id="KW-1185">Reference proteome</keyword>
<evidence type="ECO:0000256" key="1">
    <source>
        <dbReference type="ARBA" id="ARBA00009437"/>
    </source>
</evidence>
<dbReference type="InterPro" id="IPR012787">
    <property type="entry name" value="TF_PcaQ"/>
</dbReference>
<organism evidence="6 7">
    <name type="scientific">Yoonia vestfoldensis SKA53</name>
    <dbReference type="NCBI Taxonomy" id="314232"/>
    <lineage>
        <taxon>Bacteria</taxon>
        <taxon>Pseudomonadati</taxon>
        <taxon>Pseudomonadota</taxon>
        <taxon>Alphaproteobacteria</taxon>
        <taxon>Rhodobacterales</taxon>
        <taxon>Paracoccaceae</taxon>
        <taxon>Yoonia</taxon>
    </lineage>
</organism>
<dbReference type="Gene3D" id="1.10.10.10">
    <property type="entry name" value="Winged helix-like DNA-binding domain superfamily/Winged helix DNA-binding domain"/>
    <property type="match status" value="1"/>
</dbReference>
<dbReference type="InterPro" id="IPR000847">
    <property type="entry name" value="LysR_HTH_N"/>
</dbReference>
<reference evidence="6 7" key="1">
    <citation type="submission" date="2006-01" db="EMBL/GenBank/DDBJ databases">
        <authorList>
            <person name="Hagstrom A."/>
            <person name="Ferriera S."/>
            <person name="Johnson J."/>
            <person name="Kravitz S."/>
            <person name="Halpern A."/>
            <person name="Remington K."/>
            <person name="Beeson K."/>
            <person name="Tran B."/>
            <person name="Rogers Y.-H."/>
            <person name="Friedman R."/>
            <person name="Venter J.C."/>
        </authorList>
    </citation>
    <scope>NUCLEOTIDE SEQUENCE [LARGE SCALE GENOMIC DNA]</scope>
    <source>
        <strain evidence="6 7">SKA53</strain>
    </source>
</reference>
<dbReference type="Proteomes" id="UP000004507">
    <property type="component" value="Unassembled WGS sequence"/>
</dbReference>
<comment type="similarity">
    <text evidence="1">Belongs to the LysR transcriptional regulatory family.</text>
</comment>
<dbReference type="PROSITE" id="PS50931">
    <property type="entry name" value="HTH_LYSR"/>
    <property type="match status" value="1"/>
</dbReference>
<protein>
    <submittedName>
        <fullName evidence="6">Pca operon transcriptional activator PcaQ</fullName>
    </submittedName>
</protein>
<proteinExistence type="inferred from homology"/>
<dbReference type="InterPro" id="IPR036390">
    <property type="entry name" value="WH_DNA-bd_sf"/>
</dbReference>
<evidence type="ECO:0000256" key="2">
    <source>
        <dbReference type="ARBA" id="ARBA00023015"/>
    </source>
</evidence>
<dbReference type="SUPFAM" id="SSF46785">
    <property type="entry name" value="Winged helix' DNA-binding domain"/>
    <property type="match status" value="1"/>
</dbReference>
<dbReference type="RefSeq" id="WP_007204127.1">
    <property type="nucleotide sequence ID" value="NZ_CH672414.1"/>
</dbReference>
<dbReference type="InterPro" id="IPR050950">
    <property type="entry name" value="HTH-type_LysR_regulators"/>
</dbReference>
<dbReference type="Pfam" id="PF00126">
    <property type="entry name" value="HTH_1"/>
    <property type="match status" value="1"/>
</dbReference>
<evidence type="ECO:0000256" key="4">
    <source>
        <dbReference type="ARBA" id="ARBA00023163"/>
    </source>
</evidence>